<dbReference type="AlphaFoldDB" id="A0A9D4PFI6"/>
<dbReference type="VEuPathDB" id="VectorBase:RSAN_043955"/>
<dbReference type="Gene3D" id="3.30.40.10">
    <property type="entry name" value="Zinc/RING finger domain, C3HC4 (zinc finger)"/>
    <property type="match status" value="1"/>
</dbReference>
<name>A0A9D4PFI6_RHISA</name>
<dbReference type="InterPro" id="IPR013083">
    <property type="entry name" value="Znf_RING/FYVE/PHD"/>
</dbReference>
<organism evidence="2 3">
    <name type="scientific">Rhipicephalus sanguineus</name>
    <name type="common">Brown dog tick</name>
    <name type="synonym">Ixodes sanguineus</name>
    <dbReference type="NCBI Taxonomy" id="34632"/>
    <lineage>
        <taxon>Eukaryota</taxon>
        <taxon>Metazoa</taxon>
        <taxon>Ecdysozoa</taxon>
        <taxon>Arthropoda</taxon>
        <taxon>Chelicerata</taxon>
        <taxon>Arachnida</taxon>
        <taxon>Acari</taxon>
        <taxon>Parasitiformes</taxon>
        <taxon>Ixodida</taxon>
        <taxon>Ixodoidea</taxon>
        <taxon>Ixodidae</taxon>
        <taxon>Rhipicephalinae</taxon>
        <taxon>Rhipicephalus</taxon>
        <taxon>Rhipicephalus</taxon>
    </lineage>
</organism>
<evidence type="ECO:0008006" key="4">
    <source>
        <dbReference type="Google" id="ProtNLM"/>
    </source>
</evidence>
<reference evidence="2" key="2">
    <citation type="submission" date="2021-09" db="EMBL/GenBank/DDBJ databases">
        <authorList>
            <person name="Jia N."/>
            <person name="Wang J."/>
            <person name="Shi W."/>
            <person name="Du L."/>
            <person name="Sun Y."/>
            <person name="Zhan W."/>
            <person name="Jiang J."/>
            <person name="Wang Q."/>
            <person name="Zhang B."/>
            <person name="Ji P."/>
            <person name="Sakyi L.B."/>
            <person name="Cui X."/>
            <person name="Yuan T."/>
            <person name="Jiang B."/>
            <person name="Yang W."/>
            <person name="Lam T.T.-Y."/>
            <person name="Chang Q."/>
            <person name="Ding S."/>
            <person name="Wang X."/>
            <person name="Zhu J."/>
            <person name="Ruan X."/>
            <person name="Zhao L."/>
            <person name="Wei J."/>
            <person name="Que T."/>
            <person name="Du C."/>
            <person name="Cheng J."/>
            <person name="Dai P."/>
            <person name="Han X."/>
            <person name="Huang E."/>
            <person name="Gao Y."/>
            <person name="Liu J."/>
            <person name="Shao H."/>
            <person name="Ye R."/>
            <person name="Li L."/>
            <person name="Wei W."/>
            <person name="Wang X."/>
            <person name="Wang C."/>
            <person name="Huo Q."/>
            <person name="Li W."/>
            <person name="Guo W."/>
            <person name="Chen H."/>
            <person name="Chen S."/>
            <person name="Zhou L."/>
            <person name="Zhou L."/>
            <person name="Ni X."/>
            <person name="Tian J."/>
            <person name="Zhou Y."/>
            <person name="Sheng Y."/>
            <person name="Liu T."/>
            <person name="Pan Y."/>
            <person name="Xia L."/>
            <person name="Li J."/>
            <person name="Zhao F."/>
            <person name="Cao W."/>
        </authorList>
    </citation>
    <scope>NUCLEOTIDE SEQUENCE</scope>
    <source>
        <strain evidence="2">Rsan-2018</strain>
        <tissue evidence="2">Larvae</tissue>
    </source>
</reference>
<evidence type="ECO:0000313" key="3">
    <source>
        <dbReference type="Proteomes" id="UP000821837"/>
    </source>
</evidence>
<dbReference type="Proteomes" id="UP000821837">
    <property type="component" value="Chromosome 8"/>
</dbReference>
<evidence type="ECO:0000313" key="2">
    <source>
        <dbReference type="EMBL" id="KAH7939498.1"/>
    </source>
</evidence>
<dbReference type="EMBL" id="JABSTV010001254">
    <property type="protein sequence ID" value="KAH7939498.1"/>
    <property type="molecule type" value="Genomic_DNA"/>
</dbReference>
<sequence>MTSPTPEYLISASLRLPVYRNVNTNVNVVMADSSSSRNCDEAVVDANSRRDLEDVNAASVTEDNTRRRGKRPHSFSRCVPQSPRRSSCSYLLRGFGSPFLDSAPVTFLRQLPSACICAGCRSIHATSAVLPCGHALCEPCRDVASSYQAKRPAFQDQETREGSRYGACPVDGEPFSTLDFELLDFSRVAVYRETVICPNAEFGCRFRGELRFLEYHCLNSCRFRIAGSSGRREGHARDVIRHVLRGASGA</sequence>
<keyword evidence="3" id="KW-1185">Reference proteome</keyword>
<proteinExistence type="predicted"/>
<comment type="caution">
    <text evidence="2">The sequence shown here is derived from an EMBL/GenBank/DDBJ whole genome shotgun (WGS) entry which is preliminary data.</text>
</comment>
<reference evidence="2" key="1">
    <citation type="journal article" date="2020" name="Cell">
        <title>Large-Scale Comparative Analyses of Tick Genomes Elucidate Their Genetic Diversity and Vector Capacities.</title>
        <authorList>
            <consortium name="Tick Genome and Microbiome Consortium (TIGMIC)"/>
            <person name="Jia N."/>
            <person name="Wang J."/>
            <person name="Shi W."/>
            <person name="Du L."/>
            <person name="Sun Y."/>
            <person name="Zhan W."/>
            <person name="Jiang J.F."/>
            <person name="Wang Q."/>
            <person name="Zhang B."/>
            <person name="Ji P."/>
            <person name="Bell-Sakyi L."/>
            <person name="Cui X.M."/>
            <person name="Yuan T.T."/>
            <person name="Jiang B.G."/>
            <person name="Yang W.F."/>
            <person name="Lam T.T."/>
            <person name="Chang Q.C."/>
            <person name="Ding S.J."/>
            <person name="Wang X.J."/>
            <person name="Zhu J.G."/>
            <person name="Ruan X.D."/>
            <person name="Zhao L."/>
            <person name="Wei J.T."/>
            <person name="Ye R.Z."/>
            <person name="Que T.C."/>
            <person name="Du C.H."/>
            <person name="Zhou Y.H."/>
            <person name="Cheng J.X."/>
            <person name="Dai P.F."/>
            <person name="Guo W.B."/>
            <person name="Han X.H."/>
            <person name="Huang E.J."/>
            <person name="Li L.F."/>
            <person name="Wei W."/>
            <person name="Gao Y.C."/>
            <person name="Liu J.Z."/>
            <person name="Shao H.Z."/>
            <person name="Wang X."/>
            <person name="Wang C.C."/>
            <person name="Yang T.C."/>
            <person name="Huo Q.B."/>
            <person name="Li W."/>
            <person name="Chen H.Y."/>
            <person name="Chen S.E."/>
            <person name="Zhou L.G."/>
            <person name="Ni X.B."/>
            <person name="Tian J.H."/>
            <person name="Sheng Y."/>
            <person name="Liu T."/>
            <person name="Pan Y.S."/>
            <person name="Xia L.Y."/>
            <person name="Li J."/>
            <person name="Zhao F."/>
            <person name="Cao W.C."/>
        </authorList>
    </citation>
    <scope>NUCLEOTIDE SEQUENCE</scope>
    <source>
        <strain evidence="2">Rsan-2018</strain>
    </source>
</reference>
<feature type="region of interest" description="Disordered" evidence="1">
    <location>
        <begin position="58"/>
        <end position="84"/>
    </location>
</feature>
<dbReference type="SUPFAM" id="SSF57850">
    <property type="entry name" value="RING/U-box"/>
    <property type="match status" value="1"/>
</dbReference>
<gene>
    <name evidence="2" type="ORF">HPB52_013263</name>
</gene>
<evidence type="ECO:0000256" key="1">
    <source>
        <dbReference type="SAM" id="MobiDB-lite"/>
    </source>
</evidence>
<accession>A0A9D4PFI6</accession>
<protein>
    <recommendedName>
        <fullName evidence="4">RING-type domain-containing protein</fullName>
    </recommendedName>
</protein>